<feature type="transmembrane region" description="Helical" evidence="8">
    <location>
        <begin position="207"/>
        <end position="225"/>
    </location>
</feature>
<keyword evidence="3" id="KW-0813">Transport</keyword>
<keyword evidence="6 8" id="KW-1133">Transmembrane helix</keyword>
<gene>
    <name evidence="10" type="ORF">GCM10011574_29220</name>
</gene>
<dbReference type="Pfam" id="PF07690">
    <property type="entry name" value="MFS_1"/>
    <property type="match status" value="1"/>
</dbReference>
<dbReference type="PANTHER" id="PTHR23501:SF197">
    <property type="entry name" value="COMD"/>
    <property type="match status" value="1"/>
</dbReference>
<evidence type="ECO:0000256" key="1">
    <source>
        <dbReference type="ARBA" id="ARBA00004651"/>
    </source>
</evidence>
<feature type="transmembrane region" description="Helical" evidence="8">
    <location>
        <begin position="175"/>
        <end position="195"/>
    </location>
</feature>
<organism evidence="10 11">
    <name type="scientific">Microbispora bryophytorum</name>
    <dbReference type="NCBI Taxonomy" id="1460882"/>
    <lineage>
        <taxon>Bacteria</taxon>
        <taxon>Bacillati</taxon>
        <taxon>Actinomycetota</taxon>
        <taxon>Actinomycetes</taxon>
        <taxon>Streptosporangiales</taxon>
        <taxon>Streptosporangiaceae</taxon>
        <taxon>Microbispora</taxon>
    </lineage>
</organism>
<feature type="transmembrane region" description="Helical" evidence="8">
    <location>
        <begin position="20"/>
        <end position="45"/>
    </location>
</feature>
<dbReference type="CDD" id="cd17502">
    <property type="entry name" value="MFS_Azr1_MDR_like"/>
    <property type="match status" value="1"/>
</dbReference>
<feature type="transmembrane region" description="Helical" evidence="8">
    <location>
        <begin position="57"/>
        <end position="75"/>
    </location>
</feature>
<feature type="transmembrane region" description="Helical" evidence="8">
    <location>
        <begin position="477"/>
        <end position="495"/>
    </location>
</feature>
<feature type="transmembrane region" description="Helical" evidence="8">
    <location>
        <begin position="112"/>
        <end position="133"/>
    </location>
</feature>
<feature type="transmembrane region" description="Helical" evidence="8">
    <location>
        <begin position="339"/>
        <end position="357"/>
    </location>
</feature>
<feature type="transmembrane region" description="Helical" evidence="8">
    <location>
        <begin position="306"/>
        <end position="327"/>
    </location>
</feature>
<dbReference type="InterPro" id="IPR011701">
    <property type="entry name" value="MFS"/>
</dbReference>
<keyword evidence="11" id="KW-1185">Reference proteome</keyword>
<name>A0A8H9LDK5_9ACTN</name>
<dbReference type="FunFam" id="1.20.1720.10:FF:000004">
    <property type="entry name" value="EmrB/QacA family drug resistance transporter"/>
    <property type="match status" value="1"/>
</dbReference>
<keyword evidence="5 8" id="KW-0812">Transmembrane</keyword>
<evidence type="ECO:0000313" key="11">
    <source>
        <dbReference type="Proteomes" id="UP000653480"/>
    </source>
</evidence>
<dbReference type="RefSeq" id="WP_223852715.1">
    <property type="nucleotide sequence ID" value="NZ_BMMN01000004.1"/>
</dbReference>
<evidence type="ECO:0000256" key="5">
    <source>
        <dbReference type="ARBA" id="ARBA00022692"/>
    </source>
</evidence>
<comment type="similarity">
    <text evidence="2">Belongs to the major facilitator superfamily. TCR/Tet family.</text>
</comment>
<feature type="transmembrane region" description="Helical" evidence="8">
    <location>
        <begin position="412"/>
        <end position="431"/>
    </location>
</feature>
<dbReference type="GO" id="GO:0022857">
    <property type="term" value="F:transmembrane transporter activity"/>
    <property type="evidence" value="ECO:0007669"/>
    <property type="project" value="InterPro"/>
</dbReference>
<dbReference type="EMBL" id="BMMN01000004">
    <property type="protein sequence ID" value="GGO11573.1"/>
    <property type="molecule type" value="Genomic_DNA"/>
</dbReference>
<dbReference type="Proteomes" id="UP000653480">
    <property type="component" value="Unassembled WGS sequence"/>
</dbReference>
<dbReference type="Gene3D" id="1.20.1720.10">
    <property type="entry name" value="Multidrug resistance protein D"/>
    <property type="match status" value="1"/>
</dbReference>
<feature type="transmembrane region" description="Helical" evidence="8">
    <location>
        <begin position="237"/>
        <end position="256"/>
    </location>
</feature>
<reference evidence="10" key="2">
    <citation type="submission" date="2020-09" db="EMBL/GenBank/DDBJ databases">
        <authorList>
            <person name="Sun Q."/>
            <person name="Zhou Y."/>
        </authorList>
    </citation>
    <scope>NUCLEOTIDE SEQUENCE</scope>
    <source>
        <strain evidence="10">CGMCC 4.7138</strain>
    </source>
</reference>
<evidence type="ECO:0000259" key="9">
    <source>
        <dbReference type="PROSITE" id="PS50850"/>
    </source>
</evidence>
<evidence type="ECO:0000256" key="3">
    <source>
        <dbReference type="ARBA" id="ARBA00022448"/>
    </source>
</evidence>
<dbReference type="InterPro" id="IPR036259">
    <property type="entry name" value="MFS_trans_sf"/>
</dbReference>
<protein>
    <recommendedName>
        <fullName evidence="9">Major facilitator superfamily (MFS) profile domain-containing protein</fullName>
    </recommendedName>
</protein>
<proteinExistence type="inferred from homology"/>
<dbReference type="InterPro" id="IPR020846">
    <property type="entry name" value="MFS_dom"/>
</dbReference>
<dbReference type="SUPFAM" id="SSF103473">
    <property type="entry name" value="MFS general substrate transporter"/>
    <property type="match status" value="1"/>
</dbReference>
<evidence type="ECO:0000313" key="10">
    <source>
        <dbReference type="EMBL" id="GGO11573.1"/>
    </source>
</evidence>
<evidence type="ECO:0000256" key="4">
    <source>
        <dbReference type="ARBA" id="ARBA00022475"/>
    </source>
</evidence>
<dbReference type="InterPro" id="IPR004638">
    <property type="entry name" value="EmrB-like"/>
</dbReference>
<feature type="transmembrane region" description="Helical" evidence="8">
    <location>
        <begin position="87"/>
        <end position="106"/>
    </location>
</feature>
<feature type="domain" description="Major facilitator superfamily (MFS) profile" evidence="9">
    <location>
        <begin position="22"/>
        <end position="500"/>
    </location>
</feature>
<feature type="transmembrane region" description="Helical" evidence="8">
    <location>
        <begin position="145"/>
        <end position="163"/>
    </location>
</feature>
<comment type="subcellular location">
    <subcellularLocation>
        <location evidence="1">Cell membrane</location>
        <topology evidence="1">Multi-pass membrane protein</topology>
    </subcellularLocation>
</comment>
<evidence type="ECO:0000256" key="7">
    <source>
        <dbReference type="ARBA" id="ARBA00023136"/>
    </source>
</evidence>
<feature type="transmembrane region" description="Helical" evidence="8">
    <location>
        <begin position="369"/>
        <end position="391"/>
    </location>
</feature>
<dbReference type="PANTHER" id="PTHR23501">
    <property type="entry name" value="MAJOR FACILITATOR SUPERFAMILY"/>
    <property type="match status" value="1"/>
</dbReference>
<dbReference type="NCBIfam" id="TIGR00711">
    <property type="entry name" value="efflux_EmrB"/>
    <property type="match status" value="1"/>
</dbReference>
<sequence length="512" mass="54272">MSVREEQQADTGYLPHRQILVVLSGVAAGMLLAALDQSIVGTALPRIVSELGGLDKLSWVVTAYLLTSTAATPLWGKISDLYGRRTIFQVAIGIFLLGSVLAGLSQNIGQLIGFRAIQGLGGGGLMALAFSIIGDVIPPRERGRYQGYFGAVWGTSSVAGPLLGGFFTDGPGWRWIFWINLPIGLISLVVTSVALRIPFTRRSHRIDYLGAALIVAGVSCFLLYLDWAGGEMGWTAPGSLALLTGFVALAALFVFVELRAAEPILPMRLFRNKIFSVGNGFSFLAGLAMFGGMIFLPVYLQAVQGMSPTVSGLALLPAVLGIFSTSITSGQIMSRTGRYKIFPILGGAVLLVAMWLLSTIKVDTPYLQVAVYAFLFGAGLGFTMQTIVTAIQNAVERSDMGVATSSATFFRMMGAAIGTAIMGAVLTNRLAHHLTAEFGGRMPPGRVDANNVQAIQQLPPPVKNHVLVAFTNAIDDVFLASLPFVALALVVAFFLKEIPLASRNTEGPAAVG</sequence>
<accession>A0A8H9LDK5</accession>
<dbReference type="AlphaFoldDB" id="A0A8H9LDK5"/>
<evidence type="ECO:0000256" key="2">
    <source>
        <dbReference type="ARBA" id="ARBA00007520"/>
    </source>
</evidence>
<dbReference type="PROSITE" id="PS50850">
    <property type="entry name" value="MFS"/>
    <property type="match status" value="1"/>
</dbReference>
<dbReference type="Gene3D" id="1.20.1250.20">
    <property type="entry name" value="MFS general substrate transporter like domains"/>
    <property type="match status" value="1"/>
</dbReference>
<feature type="transmembrane region" description="Helical" evidence="8">
    <location>
        <begin position="277"/>
        <end position="300"/>
    </location>
</feature>
<reference evidence="10" key="1">
    <citation type="journal article" date="2014" name="Int. J. Syst. Evol. Microbiol.">
        <title>Complete genome sequence of Corynebacterium casei LMG S-19264T (=DSM 44701T), isolated from a smear-ripened cheese.</title>
        <authorList>
            <consortium name="US DOE Joint Genome Institute (JGI-PGF)"/>
            <person name="Walter F."/>
            <person name="Albersmeier A."/>
            <person name="Kalinowski J."/>
            <person name="Ruckert C."/>
        </authorList>
    </citation>
    <scope>NUCLEOTIDE SEQUENCE</scope>
    <source>
        <strain evidence="10">CGMCC 4.7138</strain>
    </source>
</reference>
<evidence type="ECO:0000256" key="8">
    <source>
        <dbReference type="SAM" id="Phobius"/>
    </source>
</evidence>
<keyword evidence="7 8" id="KW-0472">Membrane</keyword>
<keyword evidence="4" id="KW-1003">Cell membrane</keyword>
<dbReference type="GO" id="GO:0005886">
    <property type="term" value="C:plasma membrane"/>
    <property type="evidence" value="ECO:0007669"/>
    <property type="project" value="UniProtKB-SubCell"/>
</dbReference>
<comment type="caution">
    <text evidence="10">The sequence shown here is derived from an EMBL/GenBank/DDBJ whole genome shotgun (WGS) entry which is preliminary data.</text>
</comment>
<dbReference type="PRINTS" id="PR01036">
    <property type="entry name" value="TCRTETB"/>
</dbReference>
<evidence type="ECO:0000256" key="6">
    <source>
        <dbReference type="ARBA" id="ARBA00022989"/>
    </source>
</evidence>